<proteinExistence type="predicted"/>
<evidence type="ECO:0000256" key="1">
    <source>
        <dbReference type="SAM" id="Phobius"/>
    </source>
</evidence>
<dbReference type="EMBL" id="LAVV01007342">
    <property type="protein sequence ID" value="KNZ56244.1"/>
    <property type="molecule type" value="Genomic_DNA"/>
</dbReference>
<accession>A0A0L6V6A7</accession>
<keyword evidence="3" id="KW-1185">Reference proteome</keyword>
<gene>
    <name evidence="2" type="ORF">VP01_2455g2</name>
</gene>
<dbReference type="Proteomes" id="UP000037035">
    <property type="component" value="Unassembled WGS sequence"/>
</dbReference>
<keyword evidence="1" id="KW-0812">Transmembrane</keyword>
<reference evidence="2 3" key="1">
    <citation type="submission" date="2015-08" db="EMBL/GenBank/DDBJ databases">
        <title>Next Generation Sequencing and Analysis of the Genome of Puccinia sorghi L Schw, the Causal Agent of Maize Common Rust.</title>
        <authorList>
            <person name="Rochi L."/>
            <person name="Burguener G."/>
            <person name="Darino M."/>
            <person name="Turjanski A."/>
            <person name="Kreff E."/>
            <person name="Dieguez M.J."/>
            <person name="Sacco F."/>
        </authorList>
    </citation>
    <scope>NUCLEOTIDE SEQUENCE [LARGE SCALE GENOMIC DNA]</scope>
    <source>
        <strain evidence="2 3">RO10H11247</strain>
    </source>
</reference>
<name>A0A0L6V6A7_9BASI</name>
<evidence type="ECO:0000313" key="2">
    <source>
        <dbReference type="EMBL" id="KNZ56244.1"/>
    </source>
</evidence>
<evidence type="ECO:0000313" key="3">
    <source>
        <dbReference type="Proteomes" id="UP000037035"/>
    </source>
</evidence>
<sequence>MHHQVQQRKWVKANLMIITILDTSCAPMLNLNHLPLNGALFHHSQASSAPPVAVINAVAWHPFDYWHSQRKYIPNPISNFPMSSEHTSYQCTCRECLLTWLRHCMVPVFWRSPSLPIQLNLTRFTCHFLFFLFSRFFVCICCLELFLTTSVTFFALPAINTPPFLNPSKLPGYLDGRPINNQRLISYNQDIGEKNKKGKEKKKITNRENNDESKIILGEGQRNLKRHRTGTGCLDTRWLKCEKTDQTRFCYFDQISLIRKTKDTTNKKRCIRPNRGKLLLYWVNSFCILICVSGSIYLLYVTCCDTPCISFFYIVWGSSTRRPFYPSTLILCTAVPSSVLLLSQFPLSLSLSLSCCNSAIILPHSSLKLHNICHTSTHRQSIFALFHPCTQCSISFHSFPKKLKPPNSCCPAAAAHSLGYQYLPYAISPEACFTRYPETETANNQLTPSHCPYTLNPLSSYFNKSSLEFQFELLHQQIIFGISTELLTKPVDGS</sequence>
<dbReference type="AlphaFoldDB" id="A0A0L6V6A7"/>
<keyword evidence="1" id="KW-1133">Transmembrane helix</keyword>
<dbReference type="VEuPathDB" id="FungiDB:VP01_2455g2"/>
<organism evidence="2 3">
    <name type="scientific">Puccinia sorghi</name>
    <dbReference type="NCBI Taxonomy" id="27349"/>
    <lineage>
        <taxon>Eukaryota</taxon>
        <taxon>Fungi</taxon>
        <taxon>Dikarya</taxon>
        <taxon>Basidiomycota</taxon>
        <taxon>Pucciniomycotina</taxon>
        <taxon>Pucciniomycetes</taxon>
        <taxon>Pucciniales</taxon>
        <taxon>Pucciniaceae</taxon>
        <taxon>Puccinia</taxon>
    </lineage>
</organism>
<comment type="caution">
    <text evidence="2">The sequence shown here is derived from an EMBL/GenBank/DDBJ whole genome shotgun (WGS) entry which is preliminary data.</text>
</comment>
<feature type="transmembrane region" description="Helical" evidence="1">
    <location>
        <begin position="278"/>
        <end position="300"/>
    </location>
</feature>
<keyword evidence="1" id="KW-0472">Membrane</keyword>
<protein>
    <submittedName>
        <fullName evidence="2">Putative signal peptide protein</fullName>
    </submittedName>
</protein>